<accession>A0AAW5QU22</accession>
<keyword evidence="3" id="KW-0378">Hydrolase</keyword>
<name>A0AAW5QU22_9HYPH</name>
<keyword evidence="7" id="KW-1185">Reference proteome</keyword>
<dbReference type="Proteomes" id="UP001320898">
    <property type="component" value="Unassembled WGS sequence"/>
</dbReference>
<gene>
    <name evidence="6" type="ORF">MUB46_06870</name>
</gene>
<dbReference type="GO" id="GO:0016811">
    <property type="term" value="F:hydrolase activity, acting on carbon-nitrogen (but not peptide) bonds, in linear amides"/>
    <property type="evidence" value="ECO:0007669"/>
    <property type="project" value="TreeGrafter"/>
</dbReference>
<dbReference type="GO" id="GO:0009231">
    <property type="term" value="P:riboflavin biosynthetic process"/>
    <property type="evidence" value="ECO:0007669"/>
    <property type="project" value="TreeGrafter"/>
</dbReference>
<dbReference type="InterPro" id="IPR003785">
    <property type="entry name" value="Creatininase/forma_Hydrolase"/>
</dbReference>
<evidence type="ECO:0000313" key="7">
    <source>
        <dbReference type="Proteomes" id="UP001320898"/>
    </source>
</evidence>
<dbReference type="InterPro" id="IPR024087">
    <property type="entry name" value="Creatininase-like_sf"/>
</dbReference>
<comment type="cofactor">
    <cofactor evidence="1">
        <name>Zn(2+)</name>
        <dbReference type="ChEBI" id="CHEBI:29105"/>
    </cofactor>
</comment>
<evidence type="ECO:0000256" key="2">
    <source>
        <dbReference type="ARBA" id="ARBA00022723"/>
    </source>
</evidence>
<sequence>MTALRRWQDLTTVDFESLDPNRTVAVLPVGAIEQHGPHLPVATDALVAGAVAEAAVAAAAPDLPVLLLPVMPVGKSNEHIDFPGTLTLPAETLIAVWREIGESVARSGVRKMLFINAHGGQPQVMEIVARELRVRHEMLCVSSSWWHMGTPEGLVSPEEARHGIHGGQVETSLILHLAPDLVRMDKAEDFRPVMAEIAGDYEKLTYVGGVGIGWQAQDIHPAGVAGDASKATADIGKAIFDHVVAGYAKLLAEISAYPLSRIRKRP</sequence>
<dbReference type="Pfam" id="PF02633">
    <property type="entry name" value="Creatininase"/>
    <property type="match status" value="1"/>
</dbReference>
<dbReference type="GO" id="GO:0046872">
    <property type="term" value="F:metal ion binding"/>
    <property type="evidence" value="ECO:0007669"/>
    <property type="project" value="UniProtKB-KW"/>
</dbReference>
<keyword evidence="4" id="KW-0862">Zinc</keyword>
<protein>
    <submittedName>
        <fullName evidence="6">Creatininase family protein</fullName>
    </submittedName>
</protein>
<evidence type="ECO:0000256" key="3">
    <source>
        <dbReference type="ARBA" id="ARBA00022801"/>
    </source>
</evidence>
<reference evidence="6 7" key="1">
    <citation type="submission" date="2022-04" db="EMBL/GenBank/DDBJ databases">
        <authorList>
            <person name="Ye Y.-Q."/>
            <person name="Du Z.-J."/>
        </authorList>
    </citation>
    <scope>NUCLEOTIDE SEQUENCE [LARGE SCALE GENOMIC DNA]</scope>
    <source>
        <strain evidence="6 7">A6E488</strain>
    </source>
</reference>
<organism evidence="6 7">
    <name type="scientific">Microbaculum marinisediminis</name>
    <dbReference type="NCBI Taxonomy" id="2931392"/>
    <lineage>
        <taxon>Bacteria</taxon>
        <taxon>Pseudomonadati</taxon>
        <taxon>Pseudomonadota</taxon>
        <taxon>Alphaproteobacteria</taxon>
        <taxon>Hyphomicrobiales</taxon>
        <taxon>Tepidamorphaceae</taxon>
        <taxon>Microbaculum</taxon>
    </lineage>
</organism>
<dbReference type="PANTHER" id="PTHR35005:SF1">
    <property type="entry name" value="2-AMINO-5-FORMYLAMINO-6-RIBOSYLAMINOPYRIMIDIN-4(3H)-ONE 5'-MONOPHOSPHATE DEFORMYLASE"/>
    <property type="match status" value="1"/>
</dbReference>
<evidence type="ECO:0000256" key="4">
    <source>
        <dbReference type="ARBA" id="ARBA00022833"/>
    </source>
</evidence>
<comment type="caution">
    <text evidence="6">The sequence shown here is derived from an EMBL/GenBank/DDBJ whole genome shotgun (WGS) entry which is preliminary data.</text>
</comment>
<dbReference type="SUPFAM" id="SSF102215">
    <property type="entry name" value="Creatininase"/>
    <property type="match status" value="1"/>
</dbReference>
<comment type="similarity">
    <text evidence="5">Belongs to the creatininase superfamily.</text>
</comment>
<dbReference type="AlphaFoldDB" id="A0AAW5QU22"/>
<keyword evidence="2" id="KW-0479">Metal-binding</keyword>
<dbReference type="RefSeq" id="WP_261615148.1">
    <property type="nucleotide sequence ID" value="NZ_JALIDZ010000003.1"/>
</dbReference>
<dbReference type="EMBL" id="JALIDZ010000003">
    <property type="protein sequence ID" value="MCT8971571.1"/>
    <property type="molecule type" value="Genomic_DNA"/>
</dbReference>
<proteinExistence type="inferred from homology"/>
<evidence type="ECO:0000313" key="6">
    <source>
        <dbReference type="EMBL" id="MCT8971571.1"/>
    </source>
</evidence>
<dbReference type="Gene3D" id="3.40.50.10310">
    <property type="entry name" value="Creatininase"/>
    <property type="match status" value="1"/>
</dbReference>
<evidence type="ECO:0000256" key="1">
    <source>
        <dbReference type="ARBA" id="ARBA00001947"/>
    </source>
</evidence>
<evidence type="ECO:0000256" key="5">
    <source>
        <dbReference type="ARBA" id="ARBA00024029"/>
    </source>
</evidence>
<dbReference type="PANTHER" id="PTHR35005">
    <property type="entry name" value="3-DEHYDRO-SCYLLO-INOSOSE HYDROLASE"/>
    <property type="match status" value="1"/>
</dbReference>